<dbReference type="EMBL" id="KZ303486">
    <property type="protein sequence ID" value="PIA19566.1"/>
    <property type="molecule type" value="Genomic_DNA"/>
</dbReference>
<protein>
    <submittedName>
        <fullName evidence="2">Uncharacterized protein</fullName>
    </submittedName>
</protein>
<dbReference type="Proteomes" id="UP000242474">
    <property type="component" value="Unassembled WGS sequence"/>
</dbReference>
<evidence type="ECO:0000256" key="1">
    <source>
        <dbReference type="SAM" id="MobiDB-lite"/>
    </source>
</evidence>
<accession>A0A2G5BKM9</accession>
<dbReference type="AlphaFoldDB" id="A0A2G5BKM9"/>
<gene>
    <name evidence="2" type="ORF">COEREDRAFT_90291</name>
</gene>
<feature type="compositionally biased region" description="Polar residues" evidence="1">
    <location>
        <begin position="1"/>
        <end position="11"/>
    </location>
</feature>
<name>A0A2G5BKM9_COERN</name>
<sequence length="53" mass="6300">MRNQLAKQRWNSGHEQDAAARTRYTQNSPKMETLFVGAERRSHKDVRERDDRA</sequence>
<proteinExistence type="predicted"/>
<keyword evidence="3" id="KW-1185">Reference proteome</keyword>
<organism evidence="2 3">
    <name type="scientific">Coemansia reversa (strain ATCC 12441 / NRRL 1564)</name>
    <dbReference type="NCBI Taxonomy" id="763665"/>
    <lineage>
        <taxon>Eukaryota</taxon>
        <taxon>Fungi</taxon>
        <taxon>Fungi incertae sedis</taxon>
        <taxon>Zoopagomycota</taxon>
        <taxon>Kickxellomycotina</taxon>
        <taxon>Kickxellomycetes</taxon>
        <taxon>Kickxellales</taxon>
        <taxon>Kickxellaceae</taxon>
        <taxon>Coemansia</taxon>
    </lineage>
</organism>
<evidence type="ECO:0000313" key="3">
    <source>
        <dbReference type="Proteomes" id="UP000242474"/>
    </source>
</evidence>
<reference evidence="2 3" key="1">
    <citation type="journal article" date="2015" name="Genome Biol. Evol.">
        <title>Phylogenomic analyses indicate that early fungi evolved digesting cell walls of algal ancestors of land plants.</title>
        <authorList>
            <person name="Chang Y."/>
            <person name="Wang S."/>
            <person name="Sekimoto S."/>
            <person name="Aerts A.L."/>
            <person name="Choi C."/>
            <person name="Clum A."/>
            <person name="LaButti K.M."/>
            <person name="Lindquist E.A."/>
            <person name="Yee Ngan C."/>
            <person name="Ohm R.A."/>
            <person name="Salamov A.A."/>
            <person name="Grigoriev I.V."/>
            <person name="Spatafora J.W."/>
            <person name="Berbee M.L."/>
        </authorList>
    </citation>
    <scope>NUCLEOTIDE SEQUENCE [LARGE SCALE GENOMIC DNA]</scope>
    <source>
        <strain evidence="2 3">NRRL 1564</strain>
    </source>
</reference>
<feature type="region of interest" description="Disordered" evidence="1">
    <location>
        <begin position="1"/>
        <end position="30"/>
    </location>
</feature>
<evidence type="ECO:0000313" key="2">
    <source>
        <dbReference type="EMBL" id="PIA19566.1"/>
    </source>
</evidence>